<feature type="chain" id="PRO_5037736277" evidence="1">
    <location>
        <begin position="22"/>
        <end position="508"/>
    </location>
</feature>
<comment type="caution">
    <text evidence="2">The sequence shown here is derived from an EMBL/GenBank/DDBJ whole genome shotgun (WGS) entry which is preliminary data.</text>
</comment>
<keyword evidence="1" id="KW-0732">Signal</keyword>
<dbReference type="RefSeq" id="WP_209361665.1">
    <property type="nucleotide sequence ID" value="NZ_JAGISH010000008.1"/>
</dbReference>
<proteinExistence type="predicted"/>
<organism evidence="2 3">
    <name type="scientific">Sagittula salina</name>
    <dbReference type="NCBI Taxonomy" id="2820268"/>
    <lineage>
        <taxon>Bacteria</taxon>
        <taxon>Pseudomonadati</taxon>
        <taxon>Pseudomonadota</taxon>
        <taxon>Alphaproteobacteria</taxon>
        <taxon>Rhodobacterales</taxon>
        <taxon>Roseobacteraceae</taxon>
        <taxon>Sagittula</taxon>
    </lineage>
</organism>
<evidence type="ECO:0000313" key="3">
    <source>
        <dbReference type="Proteomes" id="UP000675940"/>
    </source>
</evidence>
<name>A0A940MTJ4_9RHOB</name>
<dbReference type="AlphaFoldDB" id="A0A940MTJ4"/>
<reference evidence="2" key="1">
    <citation type="submission" date="2021-03" db="EMBL/GenBank/DDBJ databases">
        <title>Sagittula salina sp. nov. strain M10.9X isolated from the marine waste.</title>
        <authorList>
            <person name="Satari L."/>
            <person name="Molina-Menor E."/>
            <person name="Vidal-Verdu A."/>
            <person name="Pascual J."/>
            <person name="Pereto J."/>
            <person name="Porcar M."/>
        </authorList>
    </citation>
    <scope>NUCLEOTIDE SEQUENCE</scope>
    <source>
        <strain evidence="2">M10.9X</strain>
    </source>
</reference>
<dbReference type="Pfam" id="PF09898">
    <property type="entry name" value="DUF2125"/>
    <property type="match status" value="1"/>
</dbReference>
<evidence type="ECO:0000256" key="1">
    <source>
        <dbReference type="SAM" id="SignalP"/>
    </source>
</evidence>
<protein>
    <submittedName>
        <fullName evidence="2">DUF2125 domain-containing protein</fullName>
    </submittedName>
</protein>
<feature type="signal peptide" evidence="1">
    <location>
        <begin position="1"/>
        <end position="21"/>
    </location>
</feature>
<gene>
    <name evidence="2" type="ORF">J5474_14635</name>
</gene>
<accession>A0A940MTJ4</accession>
<dbReference type="EMBL" id="JAGISH010000008">
    <property type="protein sequence ID" value="MBP0483717.1"/>
    <property type="molecule type" value="Genomic_DNA"/>
</dbReference>
<evidence type="ECO:0000313" key="2">
    <source>
        <dbReference type="EMBL" id="MBP0483717.1"/>
    </source>
</evidence>
<sequence length="508" mass="53336">MTRISSVSVLALAAMAGPGFADITPQQAWDSMEAYLTGFGYTIDAREEASGDVLTLRDLTLTMPVPEEDGEAVVTIPDMTYTAKGDGSVDITMPENGLVGIAFGPAGGVPEGRVNLSLSHSGLLMNVAGSEGDMTYTYSAERMTMALDSITDGGEALPEDIMRVTMSAGPISGTSRVTTQDGLQSVMQDARYGDISYDFAFNNPDDPESKGMFKGTLKGLTGTGTTSIPDNADFEDPAAIFAAGMAVDATVTHQGGQTEFNFQDGLDVVTGQMASQGGTVRVDMSSAGMAYDVSARGQTVSMMVPDVPFPIEAQFTEAGFSFDLPLAKSDTPVPARLSIRLGDFTMADMLWNIFDPNQVLPRDPATIGATLEAQVTPMVDFMDPEAMAAVEDGEVMPGELNSVTLKDLIISAVGAKITGAGDFTFDNSDFETFDGFPAPEGALTLQIAGVNGVIDKLIQMGLVQEQDAMGARMMLGMFTVPGADPDTASSKIEVNGEGHVLANGQRIK</sequence>
<dbReference type="Proteomes" id="UP000675940">
    <property type="component" value="Unassembled WGS sequence"/>
</dbReference>
<keyword evidence="3" id="KW-1185">Reference proteome</keyword>
<dbReference type="InterPro" id="IPR018666">
    <property type="entry name" value="DUF2125"/>
</dbReference>